<dbReference type="STRING" id="296587.C1FH38"/>
<organism evidence="6 7">
    <name type="scientific">Micromonas commoda (strain RCC299 / NOUM17 / CCMP2709)</name>
    <name type="common">Picoplanktonic green alga</name>
    <dbReference type="NCBI Taxonomy" id="296587"/>
    <lineage>
        <taxon>Eukaryota</taxon>
        <taxon>Viridiplantae</taxon>
        <taxon>Chlorophyta</taxon>
        <taxon>Mamiellophyceae</taxon>
        <taxon>Mamiellales</taxon>
        <taxon>Mamiellaceae</taxon>
        <taxon>Micromonas</taxon>
    </lineage>
</organism>
<dbReference type="eggNOG" id="KOG4183">
    <property type="taxonomic scope" value="Eukaryota"/>
</dbReference>
<keyword evidence="4" id="KW-0804">Transcription</keyword>
<accession>C1FH38</accession>
<comment type="subcellular location">
    <subcellularLocation>
        <location evidence="1">Nucleus</location>
        <location evidence="1">Nucleolus</location>
    </subcellularLocation>
</comment>
<dbReference type="GO" id="GO:0003677">
    <property type="term" value="F:DNA binding"/>
    <property type="evidence" value="ECO:0007669"/>
    <property type="project" value="InterPro"/>
</dbReference>
<gene>
    <name evidence="6" type="ORF">MICPUN_61946</name>
</gene>
<dbReference type="GO" id="GO:0005730">
    <property type="term" value="C:nucleolus"/>
    <property type="evidence" value="ECO:0007669"/>
    <property type="project" value="UniProtKB-SubCell"/>
</dbReference>
<dbReference type="InterPro" id="IPR009668">
    <property type="entry name" value="RNA_pol-assoc_fac_A49-like"/>
</dbReference>
<dbReference type="AlphaFoldDB" id="C1FH38"/>
<dbReference type="Proteomes" id="UP000002009">
    <property type="component" value="Chromosome 10"/>
</dbReference>
<evidence type="ECO:0000256" key="5">
    <source>
        <dbReference type="ARBA" id="ARBA00023242"/>
    </source>
</evidence>
<evidence type="ECO:0000313" key="6">
    <source>
        <dbReference type="EMBL" id="ACO70029.1"/>
    </source>
</evidence>
<evidence type="ECO:0000256" key="2">
    <source>
        <dbReference type="ARBA" id="ARBA00009430"/>
    </source>
</evidence>
<dbReference type="Pfam" id="PF06870">
    <property type="entry name" value="RNA_pol_I_A49"/>
    <property type="match status" value="1"/>
</dbReference>
<dbReference type="GO" id="GO:0006351">
    <property type="term" value="P:DNA-templated transcription"/>
    <property type="evidence" value="ECO:0007669"/>
    <property type="project" value="InterPro"/>
</dbReference>
<evidence type="ECO:0000256" key="1">
    <source>
        <dbReference type="ARBA" id="ARBA00004604"/>
    </source>
</evidence>
<dbReference type="InParanoid" id="C1FH38"/>
<reference evidence="6 7" key="1">
    <citation type="journal article" date="2009" name="Science">
        <title>Green evolution and dynamic adaptations revealed by genomes of the marine picoeukaryotes Micromonas.</title>
        <authorList>
            <person name="Worden A.Z."/>
            <person name="Lee J.H."/>
            <person name="Mock T."/>
            <person name="Rouze P."/>
            <person name="Simmons M.P."/>
            <person name="Aerts A.L."/>
            <person name="Allen A.E."/>
            <person name="Cuvelier M.L."/>
            <person name="Derelle E."/>
            <person name="Everett M.V."/>
            <person name="Foulon E."/>
            <person name="Grimwood J."/>
            <person name="Gundlach H."/>
            <person name="Henrissat B."/>
            <person name="Napoli C."/>
            <person name="McDonald S.M."/>
            <person name="Parker M.S."/>
            <person name="Rombauts S."/>
            <person name="Salamov A."/>
            <person name="Von Dassow P."/>
            <person name="Badger J.H."/>
            <person name="Coutinho P.M."/>
            <person name="Demir E."/>
            <person name="Dubchak I."/>
            <person name="Gentemann C."/>
            <person name="Eikrem W."/>
            <person name="Gready J.E."/>
            <person name="John U."/>
            <person name="Lanier W."/>
            <person name="Lindquist E.A."/>
            <person name="Lucas S."/>
            <person name="Mayer K.F."/>
            <person name="Moreau H."/>
            <person name="Not F."/>
            <person name="Otillar R."/>
            <person name="Panaud O."/>
            <person name="Pangilinan J."/>
            <person name="Paulsen I."/>
            <person name="Piegu B."/>
            <person name="Poliakov A."/>
            <person name="Robbens S."/>
            <person name="Schmutz J."/>
            <person name="Toulza E."/>
            <person name="Wyss T."/>
            <person name="Zelensky A."/>
            <person name="Zhou K."/>
            <person name="Armbrust E.V."/>
            <person name="Bhattacharya D."/>
            <person name="Goodenough U.W."/>
            <person name="Van de Peer Y."/>
            <person name="Grigoriev I.V."/>
        </authorList>
    </citation>
    <scope>NUCLEOTIDE SEQUENCE [LARGE SCALE GENOMIC DNA]</scope>
    <source>
        <strain evidence="7">RCC299 / NOUM17</strain>
    </source>
</reference>
<dbReference type="GO" id="GO:0000428">
    <property type="term" value="C:DNA-directed RNA polymerase complex"/>
    <property type="evidence" value="ECO:0007669"/>
    <property type="project" value="UniProtKB-KW"/>
</dbReference>
<name>C1FH38_MICCC</name>
<dbReference type="RefSeq" id="XP_002508771.1">
    <property type="nucleotide sequence ID" value="XM_002508725.1"/>
</dbReference>
<dbReference type="KEGG" id="mis:MICPUN_61946"/>
<evidence type="ECO:0000313" key="7">
    <source>
        <dbReference type="Proteomes" id="UP000002009"/>
    </source>
</evidence>
<keyword evidence="5" id="KW-0539">Nucleus</keyword>
<dbReference type="OMA" id="VGKNFTH"/>
<proteinExistence type="inferred from homology"/>
<comment type="similarity">
    <text evidence="2">Belongs to the eukaryotic RPA49/POLR1E RNA polymerase subunit family.</text>
</comment>
<dbReference type="EMBL" id="CP001576">
    <property type="protein sequence ID" value="ACO70029.1"/>
    <property type="molecule type" value="Genomic_DNA"/>
</dbReference>
<dbReference type="GeneID" id="8247048"/>
<sequence>MSEYETRPHVSGLKRKALVGVEYVPKKEDMAEGPFVCRLGATGGLPPPGTEFRAWRKNLPYRGHMMLLRGRTDGVDYIGANHAPLGHYPAGDACKYLLGKLVPVGKGKGGGGGGGDDDAVEYELKLMPVGGSRVIDLECRCHALDYNEPEWDGAEDLNDYQVRAAHNARLLKAFASAKQQRKVAKIMAERRVDGNTIAAPDAMEATLKRATEGEMDASQLSKLAGERRNIPEHNPSATNAIDAYPFNLFPMFALLEKRTKWKEMVKAAKKPSAMKELRDGGGVDDFILGLVPKLAEHSGGATDREENDRQKTRAKALAALDFLLVFLHAKDHISEKRERRKDVEGDDDDAYTGNKYLSWTTRERVDAGIQRACVDAFMEEQHSGGTATAGGVAPGPDEPRRFSRPKAMKDLVCLHVILMALRVCNYDVDLDALGARMKMGVKALAPLCRELGCAVKKSAGKKSDGGGVTRATLPLDGTKTLQDVLPEIKRRLKAAKKRD</sequence>
<evidence type="ECO:0000256" key="3">
    <source>
        <dbReference type="ARBA" id="ARBA00022478"/>
    </source>
</evidence>
<evidence type="ECO:0000256" key="4">
    <source>
        <dbReference type="ARBA" id="ARBA00023163"/>
    </source>
</evidence>
<dbReference type="OrthoDB" id="532500at2759"/>
<dbReference type="PANTHER" id="PTHR14440">
    <property type="entry name" value="DNA-DIRECTED RNA POLYMERASE I SUBUNIT RPA49"/>
    <property type="match status" value="1"/>
</dbReference>
<keyword evidence="3" id="KW-0240">DNA-directed RNA polymerase</keyword>
<evidence type="ECO:0008006" key="8">
    <source>
        <dbReference type="Google" id="ProtNLM"/>
    </source>
</evidence>
<protein>
    <recommendedName>
        <fullName evidence="8">DNA-directed RNA polymerase I subunit RPA49</fullName>
    </recommendedName>
</protein>
<keyword evidence="7" id="KW-1185">Reference proteome</keyword>